<evidence type="ECO:0000256" key="1">
    <source>
        <dbReference type="SAM" id="MobiDB-lite"/>
    </source>
</evidence>
<dbReference type="KEGG" id="bih:BIP78_0046"/>
<keyword evidence="2" id="KW-0732">Signal</keyword>
<evidence type="ECO:0000313" key="3">
    <source>
        <dbReference type="EMBL" id="QAA75814.1"/>
    </source>
</evidence>
<evidence type="ECO:0000256" key="2">
    <source>
        <dbReference type="SAM" id="SignalP"/>
    </source>
</evidence>
<evidence type="ECO:0000313" key="4">
    <source>
        <dbReference type="Proteomes" id="UP000287233"/>
    </source>
</evidence>
<accession>A0A410FS59</accession>
<reference evidence="4" key="1">
    <citation type="submission" date="2018-12" db="EMBL/GenBank/DDBJ databases">
        <title>Complete genome sequence of an uncultured bacterium of the candidate phylum Bipolaricaulota.</title>
        <authorList>
            <person name="Kadnikov V.V."/>
            <person name="Mardanov A.V."/>
            <person name="Beletsky A.V."/>
            <person name="Frank Y.A."/>
            <person name="Karnachuk O.V."/>
            <person name="Ravin N.V."/>
        </authorList>
    </citation>
    <scope>NUCLEOTIDE SEQUENCE [LARGE SCALE GENOMIC DNA]</scope>
</reference>
<dbReference type="Proteomes" id="UP000287233">
    <property type="component" value="Chromosome"/>
</dbReference>
<feature type="region of interest" description="Disordered" evidence="1">
    <location>
        <begin position="32"/>
        <end position="58"/>
    </location>
</feature>
<feature type="signal peptide" evidence="2">
    <location>
        <begin position="1"/>
        <end position="21"/>
    </location>
</feature>
<organism evidence="3 4">
    <name type="scientific">Bipolaricaulis sibiricus</name>
    <dbReference type="NCBI Taxonomy" id="2501609"/>
    <lineage>
        <taxon>Bacteria</taxon>
        <taxon>Candidatus Bipolaricaulota</taxon>
        <taxon>Candidatus Bipolaricaulia</taxon>
        <taxon>Candidatus Bipolaricaulales</taxon>
        <taxon>Candidatus Bipolaricaulaceae</taxon>
        <taxon>Candidatus Bipolaricaulis</taxon>
    </lineage>
</organism>
<protein>
    <submittedName>
        <fullName evidence="3">Uncharacterized protein</fullName>
    </submittedName>
</protein>
<dbReference type="AlphaFoldDB" id="A0A410FS59"/>
<feature type="chain" id="PRO_5019289409" evidence="2">
    <location>
        <begin position="22"/>
        <end position="58"/>
    </location>
</feature>
<feature type="compositionally biased region" description="Polar residues" evidence="1">
    <location>
        <begin position="41"/>
        <end position="58"/>
    </location>
</feature>
<name>A0A410FS59_BIPS1</name>
<gene>
    <name evidence="3" type="ORF">BIP78_0046</name>
</gene>
<dbReference type="EMBL" id="CP034928">
    <property type="protein sequence ID" value="QAA75814.1"/>
    <property type="molecule type" value="Genomic_DNA"/>
</dbReference>
<proteinExistence type="predicted"/>
<sequence>MKRALAFLVVGLTLSTVVALAGGDQNMKQNLSEPGQGATVVGTNNQGDADQSRSGVTW</sequence>